<keyword evidence="5" id="KW-1185">Reference proteome</keyword>
<protein>
    <submittedName>
        <fullName evidence="4">Gingipain R1</fullName>
        <ecNumber evidence="4">3.4.22.37</ecNumber>
    </submittedName>
</protein>
<accession>A0A7Z0VPD9</accession>
<evidence type="ECO:0000313" key="4">
    <source>
        <dbReference type="EMBL" id="ODJ89452.1"/>
    </source>
</evidence>
<dbReference type="Pfam" id="PF08126">
    <property type="entry name" value="Propeptide_C25"/>
    <property type="match status" value="1"/>
</dbReference>
<dbReference type="Gene3D" id="3.40.50.10390">
    <property type="entry name" value="Gingipain r, domain 1"/>
    <property type="match status" value="1"/>
</dbReference>
<dbReference type="SUPFAM" id="SSF52129">
    <property type="entry name" value="Caspase-like"/>
    <property type="match status" value="1"/>
</dbReference>
<keyword evidence="1" id="KW-0732">Signal</keyword>
<name>A0A7Z0VPD9_9GAMM</name>
<dbReference type="Proteomes" id="UP000094769">
    <property type="component" value="Unassembled WGS sequence"/>
</dbReference>
<evidence type="ECO:0000313" key="5">
    <source>
        <dbReference type="Proteomes" id="UP000094769"/>
    </source>
</evidence>
<evidence type="ECO:0000259" key="3">
    <source>
        <dbReference type="Pfam" id="PF08126"/>
    </source>
</evidence>
<sequence length="709" mass="79366">MQQMSLNIAIGLAVGIFSNQVSAELARVADVSLIKPIAQLAPVEQKRQTEERRWIALDDSQKPGASAQIRTDERQSNTGQTVFDLTIPGFWMITKQGSDGKMYQKIEIPGMGSHNQLGSPDLPSYRFSLAVPYREGEVRMVGKPRDVHRFDDILVWPQPVPELDGEKETGTPEQFIMDEKVYALNSAWPASFAQESYRIGRALRGIPAIQGEAWPVQWNPATRELQVASRITYRVEHDGRVEEFEPITQERDLMASKTFLNWQYLEEIFVPNFRFYTADFLFIYPDSSYADELKPLVDQKKARGFKVTEMNVADDIGASTCNDIRNAINAWEVAIPGWRDAYTLLVGDTDTIPHCTSPGGDQTDDLYASTDGDDLNEEIYLGRLSIDSETDLANQVNKILTYEDSPSLFCCYDRVGLWAHKENAPGKYEGAHEAVRTFAYSDAPIFETFYGSQAGVTDSDVANRVDNGVGLMAYRGHGSKDATATSWNQTSQYFNGGDVNTLSNPLSRSPVVWSFACTNSKLDTSDAVAEEWMELANAGASSYYGATRTSYTSQNHVLDEWMFKAVFDEGLLTQSHAIERGEAQMAALSGSDNAWMYLLLGDPDMKIRTKNPYRFELKIPEMIEICKFCELPIQVFDIKGNPVSNALVGLWKPGSKDRPNQPGETWVNGYTDHNGYVSLPYSALTEGELFYSVEDEYGNAVFDRVQVVK</sequence>
<keyword evidence="4" id="KW-0378">Hydrolase</keyword>
<dbReference type="InterPro" id="IPR029030">
    <property type="entry name" value="Caspase-like_dom_sf"/>
</dbReference>
<dbReference type="RefSeq" id="WP_069119829.1">
    <property type="nucleotide sequence ID" value="NZ_MARB01000001.1"/>
</dbReference>
<dbReference type="Pfam" id="PF01364">
    <property type="entry name" value="Peptidase_C25"/>
    <property type="match status" value="1"/>
</dbReference>
<evidence type="ECO:0000259" key="2">
    <source>
        <dbReference type="Pfam" id="PF01364"/>
    </source>
</evidence>
<gene>
    <name evidence="4" type="primary">rgpA</name>
    <name evidence="4" type="ORF">CODIS_00100</name>
</gene>
<dbReference type="Gene3D" id="2.60.40.3800">
    <property type="match status" value="1"/>
</dbReference>
<organism evidence="4 5">
    <name type="scientific">Candidatus Thiodiazotropha endolucinida</name>
    <dbReference type="NCBI Taxonomy" id="1655433"/>
    <lineage>
        <taxon>Bacteria</taxon>
        <taxon>Pseudomonadati</taxon>
        <taxon>Pseudomonadota</taxon>
        <taxon>Gammaproteobacteria</taxon>
        <taxon>Chromatiales</taxon>
        <taxon>Sedimenticolaceae</taxon>
        <taxon>Candidatus Thiodiazotropha</taxon>
    </lineage>
</organism>
<dbReference type="InterPro" id="IPR001769">
    <property type="entry name" value="Gingipain"/>
</dbReference>
<comment type="caution">
    <text evidence="4">The sequence shown here is derived from an EMBL/GenBank/DDBJ whole genome shotgun (WGS) entry which is preliminary data.</text>
</comment>
<feature type="domain" description="Gingipain propeptide" evidence="3">
    <location>
        <begin position="81"/>
        <end position="263"/>
    </location>
</feature>
<dbReference type="EC" id="3.4.22.37" evidence="4"/>
<dbReference type="InterPro" id="IPR029031">
    <property type="entry name" value="Gingipain_N_sf"/>
</dbReference>
<proteinExistence type="predicted"/>
<dbReference type="InterPro" id="IPR038490">
    <property type="entry name" value="Gingipain_propep_sf"/>
</dbReference>
<reference evidence="4 5" key="1">
    <citation type="submission" date="2016-06" db="EMBL/GenBank/DDBJ databases">
        <title>Genome sequence of endosymbiont of Candidatus Endolucinida thiodiazotropha.</title>
        <authorList>
            <person name="Poehlein A."/>
            <person name="Koenig S."/>
            <person name="Heiden S.E."/>
            <person name="Thuermer A."/>
            <person name="Voget S."/>
            <person name="Daniel R."/>
            <person name="Markert S."/>
            <person name="Gros O."/>
            <person name="Schweder T."/>
        </authorList>
    </citation>
    <scope>NUCLEOTIDE SEQUENCE [LARGE SCALE GENOMIC DNA]</scope>
    <source>
        <strain evidence="4 5">COS</strain>
    </source>
</reference>
<evidence type="ECO:0000256" key="1">
    <source>
        <dbReference type="ARBA" id="ARBA00022729"/>
    </source>
</evidence>
<dbReference type="GO" id="GO:0004197">
    <property type="term" value="F:cysteine-type endopeptidase activity"/>
    <property type="evidence" value="ECO:0007669"/>
    <property type="project" value="InterPro"/>
</dbReference>
<feature type="domain" description="Gingipain" evidence="2">
    <location>
        <begin position="283"/>
        <end position="606"/>
    </location>
</feature>
<dbReference type="GO" id="GO:0006508">
    <property type="term" value="P:proteolysis"/>
    <property type="evidence" value="ECO:0007669"/>
    <property type="project" value="InterPro"/>
</dbReference>
<dbReference type="EMBL" id="MARB01000001">
    <property type="protein sequence ID" value="ODJ89452.1"/>
    <property type="molecule type" value="Genomic_DNA"/>
</dbReference>
<dbReference type="AlphaFoldDB" id="A0A7Z0VPD9"/>
<dbReference type="InterPro" id="IPR012600">
    <property type="entry name" value="Propeptide_C25"/>
</dbReference>
<dbReference type="Gene3D" id="3.40.50.1460">
    <property type="match status" value="1"/>
</dbReference>